<protein>
    <submittedName>
        <fullName evidence="8">ATP-dependent protease peptidase subunit</fullName>
    </submittedName>
</protein>
<evidence type="ECO:0000256" key="3">
    <source>
        <dbReference type="ARBA" id="ARBA00022490"/>
    </source>
</evidence>
<dbReference type="GO" id="GO:0051603">
    <property type="term" value="P:proteolysis involved in protein catabolic process"/>
    <property type="evidence" value="ECO:0007669"/>
    <property type="project" value="InterPro"/>
</dbReference>
<dbReference type="PATRIC" id="fig|1293597.4.peg.1592"/>
<dbReference type="InterPro" id="IPR023333">
    <property type="entry name" value="Proteasome_suB-type"/>
</dbReference>
<dbReference type="InterPro" id="IPR022281">
    <property type="entry name" value="ATP-dep_Prtase_HsIV_su"/>
</dbReference>
<dbReference type="AlphaFoldDB" id="A0A0R1M4R1"/>
<keyword evidence="3" id="KW-0963">Cytoplasm</keyword>
<dbReference type="GO" id="GO:0004298">
    <property type="term" value="F:threonine-type endopeptidase activity"/>
    <property type="evidence" value="ECO:0007669"/>
    <property type="project" value="InterPro"/>
</dbReference>
<dbReference type="Gene3D" id="3.60.20.10">
    <property type="entry name" value="Glutamine Phosphoribosylpyrophosphate, subunit 1, domain 1"/>
    <property type="match status" value="1"/>
</dbReference>
<keyword evidence="6" id="KW-0378">Hydrolase</keyword>
<evidence type="ECO:0000256" key="4">
    <source>
        <dbReference type="ARBA" id="ARBA00022670"/>
    </source>
</evidence>
<evidence type="ECO:0000256" key="5">
    <source>
        <dbReference type="ARBA" id="ARBA00022723"/>
    </source>
</evidence>
<dbReference type="NCBIfam" id="TIGR03692">
    <property type="entry name" value="ATP_dep_HslV"/>
    <property type="match status" value="1"/>
</dbReference>
<dbReference type="GO" id="GO:0005839">
    <property type="term" value="C:proteasome core complex"/>
    <property type="evidence" value="ECO:0007669"/>
    <property type="project" value="InterPro"/>
</dbReference>
<comment type="caution">
    <text evidence="8">The sequence shown here is derived from an EMBL/GenBank/DDBJ whole genome shotgun (WGS) entry which is preliminary data.</text>
</comment>
<dbReference type="PANTHER" id="PTHR32194:SF0">
    <property type="entry name" value="ATP-DEPENDENT PROTEASE SUBUNIT HSLV"/>
    <property type="match status" value="1"/>
</dbReference>
<dbReference type="InterPro" id="IPR029055">
    <property type="entry name" value="Ntn_hydrolases_N"/>
</dbReference>
<proteinExistence type="inferred from homology"/>
<dbReference type="InterPro" id="IPR001353">
    <property type="entry name" value="Proteasome_sua/b"/>
</dbReference>
<name>A0A0R1M4R1_9LACO</name>
<evidence type="ECO:0000256" key="1">
    <source>
        <dbReference type="ARBA" id="ARBA00004496"/>
    </source>
</evidence>
<evidence type="ECO:0000313" key="9">
    <source>
        <dbReference type="Proteomes" id="UP000051074"/>
    </source>
</evidence>
<dbReference type="PANTHER" id="PTHR32194">
    <property type="entry name" value="METALLOPROTEASE TLDD"/>
    <property type="match status" value="1"/>
</dbReference>
<keyword evidence="5" id="KW-0479">Metal-binding</keyword>
<dbReference type="GO" id="GO:0009376">
    <property type="term" value="C:HslUV protease complex"/>
    <property type="evidence" value="ECO:0007669"/>
    <property type="project" value="InterPro"/>
</dbReference>
<dbReference type="SUPFAM" id="SSF56235">
    <property type="entry name" value="N-terminal nucleophile aminohydrolases (Ntn hydrolases)"/>
    <property type="match status" value="1"/>
</dbReference>
<dbReference type="STRING" id="1293597.FC20_GL001494"/>
<evidence type="ECO:0000256" key="2">
    <source>
        <dbReference type="ARBA" id="ARBA00006053"/>
    </source>
</evidence>
<dbReference type="Proteomes" id="UP000051074">
    <property type="component" value="Unassembled WGS sequence"/>
</dbReference>
<evidence type="ECO:0000313" key="8">
    <source>
        <dbReference type="EMBL" id="KRL00197.1"/>
    </source>
</evidence>
<accession>A0A0R1M4R1</accession>
<evidence type="ECO:0000256" key="6">
    <source>
        <dbReference type="ARBA" id="ARBA00022801"/>
    </source>
</evidence>
<keyword evidence="9" id="KW-1185">Reference proteome</keyword>
<dbReference type="EMBL" id="AZDU01000055">
    <property type="protein sequence ID" value="KRL00197.1"/>
    <property type="molecule type" value="Genomic_DNA"/>
</dbReference>
<organism evidence="8 9">
    <name type="scientific">Lactobacillus equicursoris DSM 19284 = JCM 14600 = CIP 110162</name>
    <dbReference type="NCBI Taxonomy" id="1293597"/>
    <lineage>
        <taxon>Bacteria</taxon>
        <taxon>Bacillati</taxon>
        <taxon>Bacillota</taxon>
        <taxon>Bacilli</taxon>
        <taxon>Lactobacillales</taxon>
        <taxon>Lactobacillaceae</taxon>
        <taxon>Lactobacillus</taxon>
    </lineage>
</organism>
<dbReference type="PROSITE" id="PS51476">
    <property type="entry name" value="PROTEASOME_BETA_2"/>
    <property type="match status" value="1"/>
</dbReference>
<comment type="subcellular location">
    <subcellularLocation>
        <location evidence="1">Cytoplasm</location>
    </subcellularLocation>
</comment>
<evidence type="ECO:0000256" key="7">
    <source>
        <dbReference type="ARBA" id="ARBA00023053"/>
    </source>
</evidence>
<comment type="similarity">
    <text evidence="2">Belongs to the peptidase T1B family. HslV subfamily.</text>
</comment>
<reference evidence="8 9" key="1">
    <citation type="journal article" date="2015" name="Genome Announc.">
        <title>Expanding the biotechnology potential of lactobacilli through comparative genomics of 213 strains and associated genera.</title>
        <authorList>
            <person name="Sun Z."/>
            <person name="Harris H.M."/>
            <person name="McCann A."/>
            <person name="Guo C."/>
            <person name="Argimon S."/>
            <person name="Zhang W."/>
            <person name="Yang X."/>
            <person name="Jeffery I.B."/>
            <person name="Cooney J.C."/>
            <person name="Kagawa T.F."/>
            <person name="Liu W."/>
            <person name="Song Y."/>
            <person name="Salvetti E."/>
            <person name="Wrobel A."/>
            <person name="Rasinkangas P."/>
            <person name="Parkhill J."/>
            <person name="Rea M.C."/>
            <person name="O'Sullivan O."/>
            <person name="Ritari J."/>
            <person name="Douillard F.P."/>
            <person name="Paul Ross R."/>
            <person name="Yang R."/>
            <person name="Briner A.E."/>
            <person name="Felis G.E."/>
            <person name="de Vos W.M."/>
            <person name="Barrangou R."/>
            <person name="Klaenhammer T.R."/>
            <person name="Caufield P.W."/>
            <person name="Cui Y."/>
            <person name="Zhang H."/>
            <person name="O'Toole P.W."/>
        </authorList>
    </citation>
    <scope>NUCLEOTIDE SEQUENCE [LARGE SCALE GENOMIC DNA]</scope>
    <source>
        <strain evidence="8 9">DSM 19284</strain>
    </source>
</reference>
<dbReference type="NCBIfam" id="NF003964">
    <property type="entry name" value="PRK05456.1"/>
    <property type="match status" value="1"/>
</dbReference>
<keyword evidence="4 8" id="KW-0645">Protease</keyword>
<gene>
    <name evidence="8" type="ORF">FC20_GL001494</name>
</gene>
<dbReference type="Pfam" id="PF00227">
    <property type="entry name" value="Proteasome"/>
    <property type="match status" value="1"/>
</dbReference>
<sequence length="181" mass="19429">MEEKMTTICSVKYHGQTAIAGDGQVTLGKSIIAKTTAKKIRRIYHDQVVIGFAGGVADAVSLQEMLEGKLESYGGDLRRAAVEMAQAWRKDPALQKLEAMVIAFNDKDLLLISGNGEVLEPDESVVAIGSGGYYAQAAAVAMTRHSDGMTASEIAKEAVNIAADIDVFTDHQIITDEIEEQ</sequence>
<keyword evidence="7" id="KW-0915">Sodium</keyword>
<dbReference type="GO" id="GO:0046872">
    <property type="term" value="F:metal ion binding"/>
    <property type="evidence" value="ECO:0007669"/>
    <property type="project" value="UniProtKB-KW"/>
</dbReference>